<evidence type="ECO:0000256" key="10">
    <source>
        <dbReference type="ARBA" id="ARBA00022837"/>
    </source>
</evidence>
<dbReference type="SMART" id="SM00181">
    <property type="entry name" value="EGF"/>
    <property type="match status" value="2"/>
</dbReference>
<dbReference type="OrthoDB" id="26203at2759"/>
<proteinExistence type="predicted"/>
<dbReference type="FunFam" id="2.60.40.60:FF:000015">
    <property type="entry name" value="FAT atypical cadherin 1"/>
    <property type="match status" value="1"/>
</dbReference>
<evidence type="ECO:0000256" key="14">
    <source>
        <dbReference type="ARBA" id="ARBA00023157"/>
    </source>
</evidence>
<dbReference type="EMBL" id="UYYF01004535">
    <property type="protein sequence ID" value="VDN05168.1"/>
    <property type="molecule type" value="Genomic_DNA"/>
</dbReference>
<evidence type="ECO:0000256" key="5">
    <source>
        <dbReference type="ARBA" id="ARBA00022553"/>
    </source>
</evidence>
<gene>
    <name evidence="20" type="ORF">TCLT_LOCUS7686</name>
</gene>
<evidence type="ECO:0000256" key="11">
    <source>
        <dbReference type="ARBA" id="ARBA00022889"/>
    </source>
</evidence>
<dbReference type="SUPFAM" id="SSF49899">
    <property type="entry name" value="Concanavalin A-like lectins/glucanases"/>
    <property type="match status" value="1"/>
</dbReference>
<feature type="domain" description="Cadherin" evidence="19">
    <location>
        <begin position="404"/>
        <end position="504"/>
    </location>
</feature>
<dbReference type="InterPro" id="IPR015919">
    <property type="entry name" value="Cadherin-like_sf"/>
</dbReference>
<keyword evidence="12" id="KW-1133">Transmembrane helix</keyword>
<dbReference type="PANTHER" id="PTHR24025">
    <property type="entry name" value="DESMOGLEIN FAMILY MEMBER"/>
    <property type="match status" value="1"/>
</dbReference>
<keyword evidence="14 16" id="KW-1015">Disulfide bond</keyword>
<dbReference type="GO" id="GO:0008593">
    <property type="term" value="P:regulation of Notch signaling pathway"/>
    <property type="evidence" value="ECO:0007669"/>
    <property type="project" value="UniProtKB-ARBA"/>
</dbReference>
<evidence type="ECO:0000313" key="21">
    <source>
        <dbReference type="Proteomes" id="UP000276776"/>
    </source>
</evidence>
<keyword evidence="11" id="KW-0130">Cell adhesion</keyword>
<evidence type="ECO:0000313" key="20">
    <source>
        <dbReference type="EMBL" id="VDN05168.1"/>
    </source>
</evidence>
<evidence type="ECO:0000256" key="8">
    <source>
        <dbReference type="ARBA" id="ARBA00022737"/>
    </source>
</evidence>
<keyword evidence="10 15" id="KW-0106">Calcium</keyword>
<keyword evidence="3" id="KW-1003">Cell membrane</keyword>
<comment type="caution">
    <text evidence="16">Lacks conserved residue(s) required for the propagation of feature annotation.</text>
</comment>
<feature type="domain" description="Laminin G" evidence="17">
    <location>
        <begin position="1054"/>
        <end position="1189"/>
    </location>
</feature>
<dbReference type="InterPro" id="IPR001791">
    <property type="entry name" value="Laminin_G"/>
</dbReference>
<dbReference type="SUPFAM" id="SSF49313">
    <property type="entry name" value="Cadherin-like"/>
    <property type="match status" value="8"/>
</dbReference>
<dbReference type="Pfam" id="PF23592">
    <property type="entry name" value="Cadherin_CELSR2_9th"/>
    <property type="match status" value="1"/>
</dbReference>
<keyword evidence="5" id="KW-0597">Phosphoprotein</keyword>
<feature type="domain" description="EGF-like" evidence="18">
    <location>
        <begin position="973"/>
        <end position="1009"/>
    </location>
</feature>
<dbReference type="CDD" id="cd00110">
    <property type="entry name" value="LamG"/>
    <property type="match status" value="1"/>
</dbReference>
<evidence type="ECO:0000256" key="4">
    <source>
        <dbReference type="ARBA" id="ARBA00022536"/>
    </source>
</evidence>
<feature type="domain" description="Cadherin" evidence="19">
    <location>
        <begin position="303"/>
        <end position="403"/>
    </location>
</feature>
<feature type="domain" description="Cadherin" evidence="19">
    <location>
        <begin position="505"/>
        <end position="610"/>
    </location>
</feature>
<dbReference type="InterPro" id="IPR013320">
    <property type="entry name" value="ConA-like_dom_sf"/>
</dbReference>
<dbReference type="InterPro" id="IPR050971">
    <property type="entry name" value="Cadherin-domain_protein"/>
</dbReference>
<sequence>MSIGTTLASVFARDLDIGLNGEIDYSLGEEPGAELLEIHRSTGVIQTAKHLDRELMSLIRVHVYATDKGVPSMSSSAILEIILIDVNDNTPVFDQEFYNITIMENITIPSAIFQVKAVDKDSGQNGKVHYSIVASSANGFSIDYENGWIKLHQNLDSRPNPVILLVRAKDSGQPAQSSTVNCAIHIVDINDHAPHFVASQQELFVEENVPIGHEVTRVFAIDKDNGVNGLISYELEGDDGVNETFRIDRSTGTITTKDKLDRETKEKYLLRVKAEDGGDPPLSGTLLISIAVRDSNDNAPYFETDFYNITVPETETLGTPLITVKAVDRDSEQKMVYRIEQADRDIFSIIYSVDKGATLLLSKEISDSDNMIRVVIGAIDQGGLIGTCTIIITITDVNTAPVFLRHPFTIHILESVPVGTNVIQLKAEDHDRDLNAVLSYSIDNDQFAIKADTGLITVAEELDREKRSSYFLNITVTDHAVNPLTASTYLEIILDDANDNIPQFASESYTVYVSEDTPIGTSFAQVVAVDVDEGDNAIIDYYLVEEDSHHGTFKLDRSSGTLRVISKLDRETVSKYHLTVKAQDRGSPSLSSFCTVFVTVMDINDCAPEFEFAHYDLWIAENSPVGSTVGTIIARDRDEDDNARIQFRIFGGADAKLFDIETDLSQNGVVHILSRAIFDYEAKKNHFFLEIQASSGQLSSIAPVYVHVSDINDNKPQLRDFTVLYANHIHEPVKREIGTVPAFDPDHNATLEFSIEQNDVLVVDQSTGSISLKNVWKRYINVMYNICVSDGPSTVCAKCRLIYIPVDDSLMRDTVTLGLPNTRFEELLDYDRFERFTSAIALFDNWYSDDIWVFSVQTYEEYTNVSFIVSHANTIQRSERVESLIQNGLAKLSDIIGMKVLIHRDATCLNEPCPYFQMCRNTRKYLKITKSFKTDTFVMHSLDTVSSFQCECPTGFIRTIPGSDGIEELCDRRLDMCFTSPCQHGGICIPLENSYYCECPEQWTGKNCEKSIYVDNCVPDSCFSNSVCKLKNRTAECTHCRWQAHDTDLKCRLRSISFGEQGGYIALPVQITRIQWKLQFSIATVNFNGMLLFTGNLSSDFLEILLEDALVQGRFSLGHDIYKFAMPEWPENKVSDGNWHKITIDYYESKLVVSLDDCDTHIALKHSNFTGYRKCATEVTAELPEKFVM</sequence>
<keyword evidence="2" id="KW-0217">Developmental protein</keyword>
<reference evidence="20 21" key="2">
    <citation type="submission" date="2018-11" db="EMBL/GenBank/DDBJ databases">
        <authorList>
            <consortium name="Pathogen Informatics"/>
        </authorList>
    </citation>
    <scope>NUCLEOTIDE SEQUENCE [LARGE SCALE GENOMIC DNA]</scope>
</reference>
<dbReference type="SMART" id="SM00179">
    <property type="entry name" value="EGF_CA"/>
    <property type="match status" value="1"/>
</dbReference>
<dbReference type="PROSITE" id="PS00232">
    <property type="entry name" value="CADHERIN_1"/>
    <property type="match status" value="5"/>
</dbReference>
<dbReference type="GO" id="GO:0051241">
    <property type="term" value="P:negative regulation of multicellular organismal process"/>
    <property type="evidence" value="ECO:0007669"/>
    <property type="project" value="UniProtKB-ARBA"/>
</dbReference>
<dbReference type="Pfam" id="PF02210">
    <property type="entry name" value="Laminin_G_2"/>
    <property type="match status" value="1"/>
</dbReference>
<evidence type="ECO:0000256" key="9">
    <source>
        <dbReference type="ARBA" id="ARBA00022782"/>
    </source>
</evidence>
<dbReference type="GO" id="GO:0016324">
    <property type="term" value="C:apical plasma membrane"/>
    <property type="evidence" value="ECO:0007669"/>
    <property type="project" value="UniProtKB-SubCell"/>
</dbReference>
<feature type="domain" description="Cadherin" evidence="19">
    <location>
        <begin position="611"/>
        <end position="718"/>
    </location>
</feature>
<evidence type="ECO:0000256" key="16">
    <source>
        <dbReference type="PROSITE-ProRule" id="PRU00076"/>
    </source>
</evidence>
<dbReference type="GO" id="GO:0060255">
    <property type="term" value="P:regulation of macromolecule metabolic process"/>
    <property type="evidence" value="ECO:0007669"/>
    <property type="project" value="UniProtKB-ARBA"/>
</dbReference>
<reference evidence="22" key="1">
    <citation type="submission" date="2017-02" db="UniProtKB">
        <authorList>
            <consortium name="WormBaseParasite"/>
        </authorList>
    </citation>
    <scope>IDENTIFICATION</scope>
</reference>
<accession>A0A0N5D418</accession>
<dbReference type="GO" id="GO:0009967">
    <property type="term" value="P:positive regulation of signal transduction"/>
    <property type="evidence" value="ECO:0007669"/>
    <property type="project" value="UniProtKB-ARBA"/>
</dbReference>
<dbReference type="FunFam" id="2.10.25.10:FF:000565">
    <property type="entry name" value="Predicted protein"/>
    <property type="match status" value="1"/>
</dbReference>
<dbReference type="PROSITE" id="PS50025">
    <property type="entry name" value="LAM_G_DOMAIN"/>
    <property type="match status" value="1"/>
</dbReference>
<dbReference type="GO" id="GO:0080090">
    <property type="term" value="P:regulation of primary metabolic process"/>
    <property type="evidence" value="ECO:0007669"/>
    <property type="project" value="UniProtKB-ARBA"/>
</dbReference>
<evidence type="ECO:0000256" key="15">
    <source>
        <dbReference type="PROSITE-ProRule" id="PRU00043"/>
    </source>
</evidence>
<evidence type="ECO:0000256" key="1">
    <source>
        <dbReference type="ARBA" id="ARBA00004247"/>
    </source>
</evidence>
<keyword evidence="21" id="KW-1185">Reference proteome</keyword>
<comment type="subcellular location">
    <subcellularLocation>
        <location evidence="1">Apical cell membrane</location>
        <topology evidence="1">Single-pass type I membrane protein</topology>
    </subcellularLocation>
</comment>
<dbReference type="WBParaSite" id="TCLT_0000769701-mRNA-1">
    <property type="protein sequence ID" value="TCLT_0000769701-mRNA-1"/>
    <property type="gene ID" value="TCLT_0000769701"/>
</dbReference>
<keyword evidence="7" id="KW-0732">Signal</keyword>
<keyword evidence="8" id="KW-0677">Repeat</keyword>
<dbReference type="GO" id="GO:0051093">
    <property type="term" value="P:negative regulation of developmental process"/>
    <property type="evidence" value="ECO:0007669"/>
    <property type="project" value="UniProtKB-ARBA"/>
</dbReference>
<feature type="domain" description="Cadherin" evidence="19">
    <location>
        <begin position="197"/>
        <end position="302"/>
    </location>
</feature>
<dbReference type="InterPro" id="IPR000742">
    <property type="entry name" value="EGF"/>
</dbReference>
<dbReference type="PRINTS" id="PR00205">
    <property type="entry name" value="CADHERIN"/>
</dbReference>
<evidence type="ECO:0000259" key="17">
    <source>
        <dbReference type="PROSITE" id="PS50025"/>
    </source>
</evidence>
<evidence type="ECO:0000256" key="2">
    <source>
        <dbReference type="ARBA" id="ARBA00022473"/>
    </source>
</evidence>
<dbReference type="InterPro" id="IPR002126">
    <property type="entry name" value="Cadherin-like_dom"/>
</dbReference>
<dbReference type="InterPro" id="IPR001881">
    <property type="entry name" value="EGF-like_Ca-bd_dom"/>
</dbReference>
<feature type="domain" description="Cadherin" evidence="19">
    <location>
        <begin position="94"/>
        <end position="196"/>
    </location>
</feature>
<feature type="domain" description="Cadherin" evidence="19">
    <location>
        <begin position="4"/>
        <end position="93"/>
    </location>
</feature>
<keyword evidence="6" id="KW-0812">Transmembrane</keyword>
<dbReference type="AlphaFoldDB" id="A0A0N5D418"/>
<evidence type="ECO:0000256" key="13">
    <source>
        <dbReference type="ARBA" id="ARBA00023136"/>
    </source>
</evidence>
<name>A0A0N5D418_THECL</name>
<feature type="disulfide bond" evidence="16">
    <location>
        <begin position="999"/>
        <end position="1008"/>
    </location>
</feature>
<keyword evidence="4 16" id="KW-0245">EGF-like domain</keyword>
<dbReference type="GO" id="GO:0003002">
    <property type="term" value="P:regionalization"/>
    <property type="evidence" value="ECO:0007669"/>
    <property type="project" value="UniProtKB-ARBA"/>
</dbReference>
<protein>
    <submittedName>
        <fullName evidence="22">Cadherin domain-containing protein</fullName>
    </submittedName>
</protein>
<dbReference type="Gene3D" id="2.60.120.200">
    <property type="match status" value="1"/>
</dbReference>
<organism evidence="22">
    <name type="scientific">Thelazia callipaeda</name>
    <name type="common">Oriental eyeworm</name>
    <name type="synonym">Parasitic nematode</name>
    <dbReference type="NCBI Taxonomy" id="103827"/>
    <lineage>
        <taxon>Eukaryota</taxon>
        <taxon>Metazoa</taxon>
        <taxon>Ecdysozoa</taxon>
        <taxon>Nematoda</taxon>
        <taxon>Chromadorea</taxon>
        <taxon>Rhabditida</taxon>
        <taxon>Spirurina</taxon>
        <taxon>Spiruromorpha</taxon>
        <taxon>Thelazioidea</taxon>
        <taxon>Thelaziidae</taxon>
        <taxon>Thelazia</taxon>
    </lineage>
</organism>
<dbReference type="InterPro" id="IPR020894">
    <property type="entry name" value="Cadherin_CS"/>
</dbReference>
<dbReference type="Proteomes" id="UP000276776">
    <property type="component" value="Unassembled WGS sequence"/>
</dbReference>
<evidence type="ECO:0000256" key="12">
    <source>
        <dbReference type="ARBA" id="ARBA00022989"/>
    </source>
</evidence>
<dbReference type="PROSITE" id="PS50026">
    <property type="entry name" value="EGF_3"/>
    <property type="match status" value="1"/>
</dbReference>
<dbReference type="FunFam" id="2.60.40.60:FF:000020">
    <property type="entry name" value="Dachsous cadherin-related 1b"/>
    <property type="match status" value="3"/>
</dbReference>
<evidence type="ECO:0000313" key="22">
    <source>
        <dbReference type="WBParaSite" id="TCLT_0000769701-mRNA-1"/>
    </source>
</evidence>
<keyword evidence="9" id="KW-0221">Differentiation</keyword>
<dbReference type="GO" id="GO:0048592">
    <property type="term" value="P:eye morphogenesis"/>
    <property type="evidence" value="ECO:0007669"/>
    <property type="project" value="UniProtKB-ARBA"/>
</dbReference>
<evidence type="ECO:0000256" key="6">
    <source>
        <dbReference type="ARBA" id="ARBA00022692"/>
    </source>
</evidence>
<dbReference type="InterPro" id="IPR056286">
    <property type="entry name" value="Cadherin_CELSR1-3_9th"/>
</dbReference>
<dbReference type="Pfam" id="PF00028">
    <property type="entry name" value="Cadherin"/>
    <property type="match status" value="6"/>
</dbReference>
<dbReference type="GO" id="GO:0007411">
    <property type="term" value="P:axon guidance"/>
    <property type="evidence" value="ECO:0007669"/>
    <property type="project" value="UniProtKB-ARBA"/>
</dbReference>
<dbReference type="GO" id="GO:0007156">
    <property type="term" value="P:homophilic cell adhesion via plasma membrane adhesion molecules"/>
    <property type="evidence" value="ECO:0007669"/>
    <property type="project" value="InterPro"/>
</dbReference>
<evidence type="ECO:0000259" key="19">
    <source>
        <dbReference type="PROSITE" id="PS50268"/>
    </source>
</evidence>
<dbReference type="CDD" id="cd11304">
    <property type="entry name" value="Cadherin_repeat"/>
    <property type="match status" value="6"/>
</dbReference>
<dbReference type="SMART" id="SM00112">
    <property type="entry name" value="CA"/>
    <property type="match status" value="7"/>
</dbReference>
<dbReference type="CDD" id="cd00054">
    <property type="entry name" value="EGF_CA"/>
    <property type="match status" value="1"/>
</dbReference>
<dbReference type="Gene3D" id="2.60.40.60">
    <property type="entry name" value="Cadherins"/>
    <property type="match status" value="8"/>
</dbReference>
<dbReference type="Pfam" id="PF00008">
    <property type="entry name" value="EGF"/>
    <property type="match status" value="1"/>
</dbReference>
<evidence type="ECO:0000259" key="18">
    <source>
        <dbReference type="PROSITE" id="PS50026"/>
    </source>
</evidence>
<evidence type="ECO:0000256" key="7">
    <source>
        <dbReference type="ARBA" id="ARBA00022729"/>
    </source>
</evidence>
<dbReference type="PROSITE" id="PS00022">
    <property type="entry name" value="EGF_1"/>
    <property type="match status" value="1"/>
</dbReference>
<dbReference type="PANTHER" id="PTHR24025:SF31">
    <property type="entry name" value="NEURAL-CADHERIN"/>
    <property type="match status" value="1"/>
</dbReference>
<dbReference type="SUPFAM" id="SSF57196">
    <property type="entry name" value="EGF/Laminin"/>
    <property type="match status" value="1"/>
</dbReference>
<keyword evidence="13" id="KW-0472">Membrane</keyword>
<dbReference type="GO" id="GO:0005911">
    <property type="term" value="C:cell-cell junction"/>
    <property type="evidence" value="ECO:0007669"/>
    <property type="project" value="TreeGrafter"/>
</dbReference>
<dbReference type="Gene3D" id="2.10.25.10">
    <property type="entry name" value="Laminin"/>
    <property type="match status" value="1"/>
</dbReference>
<dbReference type="STRING" id="103827.A0A0N5D418"/>
<evidence type="ECO:0000256" key="3">
    <source>
        <dbReference type="ARBA" id="ARBA00022475"/>
    </source>
</evidence>
<dbReference type="PROSITE" id="PS50268">
    <property type="entry name" value="CADHERIN_2"/>
    <property type="match status" value="7"/>
</dbReference>
<dbReference type="OMA" id="DYENGWI"/>
<dbReference type="GO" id="GO:0005509">
    <property type="term" value="F:calcium ion binding"/>
    <property type="evidence" value="ECO:0007669"/>
    <property type="project" value="UniProtKB-UniRule"/>
</dbReference>
<dbReference type="FunFam" id="2.60.40.60:FF:000033">
    <property type="entry name" value="FAT atypical cadherin 1"/>
    <property type="match status" value="1"/>
</dbReference>